<keyword evidence="3" id="KW-1185">Reference proteome</keyword>
<dbReference type="SUPFAM" id="SSF53098">
    <property type="entry name" value="Ribonuclease H-like"/>
    <property type="match status" value="1"/>
</dbReference>
<dbReference type="RefSeq" id="WP_183351889.1">
    <property type="nucleotide sequence ID" value="NZ_JACHEO010000019.1"/>
</dbReference>
<evidence type="ECO:0000313" key="3">
    <source>
        <dbReference type="Proteomes" id="UP000539642"/>
    </source>
</evidence>
<sequence length="278" mass="31540">MLQHTFCHIPGLGPKTERRLWQSGINSWDDWRDPPPVAMKTACPVEIPELLASSRQALAADPSFFTGRLAASEHWRIFPHYRDATAYLDIETTGLAEAAEITTIAVYDGDEVTTFVNGEDLHLFPAFIDRFQVLVTYNGKGFDVPFLERFFRIRLTQAQIDLRYVLARLGFKGGLKGCERGLGINRGALDGVDGYFAVLLWNEYRHTGDRRVLDTLLAYNIEDTVNLERLAVEAYNRNVAATPFAAELSLDWPVPPMLPHSPDLEVIDRVQRRYRSGW</sequence>
<proteinExistence type="predicted"/>
<dbReference type="GO" id="GO:0003676">
    <property type="term" value="F:nucleic acid binding"/>
    <property type="evidence" value="ECO:0007669"/>
    <property type="project" value="InterPro"/>
</dbReference>
<feature type="domain" description="YprB ribonuclease H-like" evidence="1">
    <location>
        <begin position="86"/>
        <end position="233"/>
    </location>
</feature>
<comment type="caution">
    <text evidence="2">The sequence shown here is derived from an EMBL/GenBank/DDBJ whole genome shotgun (WGS) entry which is preliminary data.</text>
</comment>
<dbReference type="AlphaFoldDB" id="A0A840UW67"/>
<dbReference type="InterPro" id="IPR038720">
    <property type="entry name" value="YprB_RNase_H-like_dom"/>
</dbReference>
<dbReference type="Proteomes" id="UP000539642">
    <property type="component" value="Unassembled WGS sequence"/>
</dbReference>
<dbReference type="Gene3D" id="3.30.420.10">
    <property type="entry name" value="Ribonuclease H-like superfamily/Ribonuclease H"/>
    <property type="match status" value="1"/>
</dbReference>
<evidence type="ECO:0000259" key="1">
    <source>
        <dbReference type="Pfam" id="PF13482"/>
    </source>
</evidence>
<protein>
    <recommendedName>
        <fullName evidence="1">YprB ribonuclease H-like domain-containing protein</fullName>
    </recommendedName>
</protein>
<gene>
    <name evidence="2" type="ORF">HNQ81_002827</name>
</gene>
<reference evidence="2 3" key="1">
    <citation type="submission" date="2020-08" db="EMBL/GenBank/DDBJ databases">
        <title>Genomic Encyclopedia of Type Strains, Phase IV (KMG-IV): sequencing the most valuable type-strain genomes for metagenomic binning, comparative biology and taxonomic classification.</title>
        <authorList>
            <person name="Goeker M."/>
        </authorList>
    </citation>
    <scope>NUCLEOTIDE SEQUENCE [LARGE SCALE GENOMIC DNA]</scope>
    <source>
        <strain evidence="2 3">DSM 28570</strain>
    </source>
</reference>
<dbReference type="EMBL" id="JACHEO010000019">
    <property type="protein sequence ID" value="MBB5349076.1"/>
    <property type="molecule type" value="Genomic_DNA"/>
</dbReference>
<dbReference type="PANTHER" id="PTHR38462">
    <property type="entry name" value="EXONUCLEASE-LIKE PROTEIN"/>
    <property type="match status" value="1"/>
</dbReference>
<evidence type="ECO:0000313" key="2">
    <source>
        <dbReference type="EMBL" id="MBB5349076.1"/>
    </source>
</evidence>
<dbReference type="InterPro" id="IPR012337">
    <property type="entry name" value="RNaseH-like_sf"/>
</dbReference>
<dbReference type="InterPro" id="IPR036397">
    <property type="entry name" value="RNaseH_sf"/>
</dbReference>
<dbReference type="PANTHER" id="PTHR38462:SF1">
    <property type="entry name" value="YPRB RIBONUCLEASE H-LIKE DOMAIN-CONTAINING PROTEIN"/>
    <property type="match status" value="1"/>
</dbReference>
<name>A0A840UW67_9BACT</name>
<organism evidence="2 3">
    <name type="scientific">Desulfoprunum benzoelyticum</name>
    <dbReference type="NCBI Taxonomy" id="1506996"/>
    <lineage>
        <taxon>Bacteria</taxon>
        <taxon>Pseudomonadati</taxon>
        <taxon>Thermodesulfobacteriota</taxon>
        <taxon>Desulfobulbia</taxon>
        <taxon>Desulfobulbales</taxon>
        <taxon>Desulfobulbaceae</taxon>
        <taxon>Desulfoprunum</taxon>
    </lineage>
</organism>
<dbReference type="Pfam" id="PF13482">
    <property type="entry name" value="RNase_H_2"/>
    <property type="match status" value="1"/>
</dbReference>
<accession>A0A840UW67</accession>